<gene>
    <name evidence="2" type="ORF">HNR46_003051</name>
</gene>
<sequence length="1650" mass="169660">MPAPTAQLLVPFLITATLHAVPVTYVAKTFTPDPSSPSAVVWNQGQPNEVSGLSLGTQAFTSIQHAVDATDPGGLVYLAAGEYAEGAEILIEKSLSVIGSGASETLLTGSSNGDSIWQSGEHRLLRIQGKTHHIELHGLTLHHGTDPASNQSSGAGGGGILLDDAELVLHHCVIRNNVTTHGGGGLHIRRGHLTVIASSISDNLAHGDYGGGIYLDLGGSLTVDRSTLHGNSGVRGGGIYNESGALCISRSTVHGNRAQSLGAGIYTGYGPVEVLESTITGNSVTSTIVLGSLYGGGIASPRQAAPYQSKTQVYHTAPSLTLRNSIVAGNSAATESPDLAQEEALIFQGTNFIGDLEGSGLTPEIPGLLTFEPGESLADLLETDGEGQPLLANHGGPTLTVALASHSRARNAGTNTVVPPSLISTDQRGSGYPRSLESAIDLGAIESGAPVIEFAYPHQLPPSLGTAANGSLSIAFNQDISPGSGSLRIHDVHSGALLDTIPASQIRQDGPVWTFFPQIDPGTTFRLEIPAGIVINSLGQSFSATGAGAPVFTFSPTTVYVAPASDFLPPHPAPGSSVVWASATATVPHLVFGTNAFSSLQDAIDSVALGGTILLAEGTYDEGAEMTICRSVTLQGEGADRTLLTGNSNGDLTPHPGEHRVLKISGSATQVSLHDLAIVQGLSAATTRDLSSGAAIDSTAEALALFNCRIADHLSIGVSDAAVRKYGGDVHGGAIACRGGSFYAENCEFSGNRAWGGSSLTSVGGDAHGGALAIYDGSLQLSHCRFTNNAARGGTGSTNSTTLGRSAWGGALVATGPAHITDSVFSENIAQGGDGSIHLKTDGGAYAGSGACCFTHRDSVIIERSDFANNSATAGLMSGGHVYGGAIEADVLRLVDSTVRDNAVHAHSEESGSESIAGGGIFAQELELIQSTISGNSAHGGIVFTSWVFGGGVVASQKLHLDQTTITGNSAHRGTLHPDGTLFPFYLHLEATEGGVSTSQATQITLRNSIIAGNTASSTQQEVGGVIVPVDDIVHDLKAGTNPIQFFGTNFLGDASDCGQETSATLLSFESTSSSLSDLLDPVIADLGGPAPTHALLPESPAVDSATQGTAWEFDQRGQARDQGRGRDLGAFELSPQYLTVTTANDENDAHPSDGNGWSLREAITAANAQPGLSIIDFDLDGTLPITSALPSLTGKVDIVGPGADQLEITRDSSSGFRILDVGTTANVHLRGLTLSNGNPRANGGGIANAGTLRVDQCTIAGNANRSNGLALSYGGGIFNQGHLTITQSAILNNVSAFAGGGISNHDGYLKIENTLIDGNSIQSFGTQWGGGIQNDSGTVNLTHVTLTQNSATTGANLLTYLGTVTLSRSIVALPVGGANLEYSDTTDLISSGFNLCDDSSLYRIFTTDLTLTDARLGPVGMHGGPTPSRILLADSPAIDAGDLWASSPLILDQRGYPRIHGSQPDIGATEYFPDLVSPSPEMDFAAGFATGISLEALFAGVTGGSGSPLSLVSVSDPSDSRSTIFLVDGYLIYQPAPGQSTGETLTFVFTDGVREYTASLLVSPGAQPPPNPTSSLTRNSQSATLSVAAAPFQFYQLESSDDLAPSSWSRVGEARLSLPGQTLQFSDFGPLPSRRFYRIILANGPRGSQ</sequence>
<dbReference type="Proteomes" id="UP000557717">
    <property type="component" value="Unassembled WGS sequence"/>
</dbReference>
<dbReference type="InterPro" id="IPR011050">
    <property type="entry name" value="Pectin_lyase_fold/virulence"/>
</dbReference>
<feature type="signal peptide" evidence="1">
    <location>
        <begin position="1"/>
        <end position="20"/>
    </location>
</feature>
<dbReference type="PANTHER" id="PTHR11319">
    <property type="entry name" value="G PROTEIN-COUPLED RECEPTOR-RELATED"/>
    <property type="match status" value="1"/>
</dbReference>
<accession>A0A840V5A5</accession>
<organism evidence="2 3">
    <name type="scientific">Haloferula luteola</name>
    <dbReference type="NCBI Taxonomy" id="595692"/>
    <lineage>
        <taxon>Bacteria</taxon>
        <taxon>Pseudomonadati</taxon>
        <taxon>Verrucomicrobiota</taxon>
        <taxon>Verrucomicrobiia</taxon>
        <taxon>Verrucomicrobiales</taxon>
        <taxon>Verrucomicrobiaceae</taxon>
        <taxon>Haloferula</taxon>
    </lineage>
</organism>
<dbReference type="RefSeq" id="WP_184020148.1">
    <property type="nucleotide sequence ID" value="NZ_JACHFD010000016.1"/>
</dbReference>
<dbReference type="PANTHER" id="PTHR11319:SF35">
    <property type="entry name" value="OUTER MEMBRANE PROTEIN PMPC-RELATED"/>
    <property type="match status" value="1"/>
</dbReference>
<keyword evidence="3" id="KW-1185">Reference proteome</keyword>
<reference evidence="2 3" key="1">
    <citation type="submission" date="2020-08" db="EMBL/GenBank/DDBJ databases">
        <title>Genomic Encyclopedia of Type Strains, Phase IV (KMG-IV): sequencing the most valuable type-strain genomes for metagenomic binning, comparative biology and taxonomic classification.</title>
        <authorList>
            <person name="Goeker M."/>
        </authorList>
    </citation>
    <scope>NUCLEOTIDE SEQUENCE [LARGE SCALE GENOMIC DNA]</scope>
    <source>
        <strain evidence="2 3">YC6886</strain>
    </source>
</reference>
<dbReference type="SMART" id="SM00710">
    <property type="entry name" value="PbH1"/>
    <property type="match status" value="11"/>
</dbReference>
<dbReference type="InterPro" id="IPR006626">
    <property type="entry name" value="PbH1"/>
</dbReference>
<comment type="caution">
    <text evidence="2">The sequence shown here is derived from an EMBL/GenBank/DDBJ whole genome shotgun (WGS) entry which is preliminary data.</text>
</comment>
<dbReference type="NCBIfam" id="NF041518">
    <property type="entry name" value="choice_anch_Q"/>
    <property type="match status" value="3"/>
</dbReference>
<evidence type="ECO:0000313" key="3">
    <source>
        <dbReference type="Proteomes" id="UP000557717"/>
    </source>
</evidence>
<dbReference type="InterPro" id="IPR012334">
    <property type="entry name" value="Pectin_lyas_fold"/>
</dbReference>
<keyword evidence="1" id="KW-0732">Signal</keyword>
<feature type="chain" id="PRO_5032753819" evidence="1">
    <location>
        <begin position="21"/>
        <end position="1650"/>
    </location>
</feature>
<dbReference type="SUPFAM" id="SSF51126">
    <property type="entry name" value="Pectin lyase-like"/>
    <property type="match status" value="4"/>
</dbReference>
<dbReference type="InterPro" id="IPR059226">
    <property type="entry name" value="Choice_anch_Q_dom"/>
</dbReference>
<evidence type="ECO:0000256" key="1">
    <source>
        <dbReference type="SAM" id="SignalP"/>
    </source>
</evidence>
<proteinExistence type="predicted"/>
<dbReference type="Gene3D" id="2.160.20.10">
    <property type="entry name" value="Single-stranded right-handed beta-helix, Pectin lyase-like"/>
    <property type="match status" value="3"/>
</dbReference>
<name>A0A840V5A5_9BACT</name>
<evidence type="ECO:0000313" key="2">
    <source>
        <dbReference type="EMBL" id="MBB5352803.1"/>
    </source>
</evidence>
<dbReference type="EMBL" id="JACHFD010000016">
    <property type="protein sequence ID" value="MBB5352803.1"/>
    <property type="molecule type" value="Genomic_DNA"/>
</dbReference>
<protein>
    <submittedName>
        <fullName evidence="2">CSLREA domain-containing protein</fullName>
    </submittedName>
</protein>